<comment type="similarity">
    <text evidence="2">Belongs to the 'GDSL' lipolytic enzyme family.</text>
</comment>
<dbReference type="OrthoDB" id="1600564at2759"/>
<evidence type="ECO:0000256" key="8">
    <source>
        <dbReference type="SAM" id="SignalP"/>
    </source>
</evidence>
<dbReference type="eggNOG" id="ENOG502QW3W">
    <property type="taxonomic scope" value="Eukaryota"/>
</dbReference>
<evidence type="ECO:0000256" key="3">
    <source>
        <dbReference type="ARBA" id="ARBA00022525"/>
    </source>
</evidence>
<evidence type="ECO:0000256" key="6">
    <source>
        <dbReference type="ARBA" id="ARBA00022963"/>
    </source>
</evidence>
<evidence type="ECO:0000256" key="2">
    <source>
        <dbReference type="ARBA" id="ARBA00008668"/>
    </source>
</evidence>
<keyword evidence="7" id="KW-0443">Lipid metabolism</keyword>
<dbReference type="Gramene" id="KFK33277">
    <property type="protein sequence ID" value="KFK33277"/>
    <property type="gene ID" value="AALP_AA6G354100"/>
</dbReference>
<name>A0A087GTS5_ARAAL</name>
<comment type="subcellular location">
    <subcellularLocation>
        <location evidence="1">Secreted</location>
    </subcellularLocation>
</comment>
<dbReference type="AlphaFoldDB" id="A0A087GTS5"/>
<dbReference type="GO" id="GO:0016042">
    <property type="term" value="P:lipid catabolic process"/>
    <property type="evidence" value="ECO:0007669"/>
    <property type="project" value="UniProtKB-KW"/>
</dbReference>
<keyword evidence="6" id="KW-0442">Lipid degradation</keyword>
<evidence type="ECO:0000256" key="4">
    <source>
        <dbReference type="ARBA" id="ARBA00022729"/>
    </source>
</evidence>
<proteinExistence type="inferred from homology"/>
<feature type="signal peptide" evidence="8">
    <location>
        <begin position="1"/>
        <end position="19"/>
    </location>
</feature>
<dbReference type="InterPro" id="IPR051238">
    <property type="entry name" value="GDSL_esterase/lipase"/>
</dbReference>
<organism evidence="9 10">
    <name type="scientific">Arabis alpina</name>
    <name type="common">Alpine rock-cress</name>
    <dbReference type="NCBI Taxonomy" id="50452"/>
    <lineage>
        <taxon>Eukaryota</taxon>
        <taxon>Viridiplantae</taxon>
        <taxon>Streptophyta</taxon>
        <taxon>Embryophyta</taxon>
        <taxon>Tracheophyta</taxon>
        <taxon>Spermatophyta</taxon>
        <taxon>Magnoliopsida</taxon>
        <taxon>eudicotyledons</taxon>
        <taxon>Gunneridae</taxon>
        <taxon>Pentapetalae</taxon>
        <taxon>rosids</taxon>
        <taxon>malvids</taxon>
        <taxon>Brassicales</taxon>
        <taxon>Brassicaceae</taxon>
        <taxon>Arabideae</taxon>
        <taxon>Arabis</taxon>
    </lineage>
</organism>
<accession>A0A087GTS5</accession>
<dbReference type="SUPFAM" id="SSF52266">
    <property type="entry name" value="SGNH hydrolase"/>
    <property type="match status" value="1"/>
</dbReference>
<dbReference type="Gene3D" id="3.40.50.1110">
    <property type="entry name" value="SGNH hydrolase"/>
    <property type="match status" value="1"/>
</dbReference>
<feature type="chain" id="PRO_5001822497" evidence="8">
    <location>
        <begin position="20"/>
        <end position="380"/>
    </location>
</feature>
<dbReference type="PANTHER" id="PTHR45650">
    <property type="entry name" value="GDSL-LIKE LIPASE/ACYLHYDROLASE-RELATED"/>
    <property type="match status" value="1"/>
</dbReference>
<keyword evidence="4 8" id="KW-0732">Signal</keyword>
<evidence type="ECO:0000313" key="10">
    <source>
        <dbReference type="Proteomes" id="UP000029120"/>
    </source>
</evidence>
<dbReference type="InterPro" id="IPR001087">
    <property type="entry name" value="GDSL"/>
</dbReference>
<dbReference type="Pfam" id="PF00657">
    <property type="entry name" value="Lipase_GDSL"/>
    <property type="match status" value="1"/>
</dbReference>
<dbReference type="InterPro" id="IPR035669">
    <property type="entry name" value="SGNH_plant_lipase-like"/>
</dbReference>
<keyword evidence="10" id="KW-1185">Reference proteome</keyword>
<reference evidence="10" key="1">
    <citation type="journal article" date="2015" name="Nat. Plants">
        <title>Genome expansion of Arabis alpina linked with retrotransposition and reduced symmetric DNA methylation.</title>
        <authorList>
            <person name="Willing E.M."/>
            <person name="Rawat V."/>
            <person name="Mandakova T."/>
            <person name="Maumus F."/>
            <person name="James G.V."/>
            <person name="Nordstroem K.J."/>
            <person name="Becker C."/>
            <person name="Warthmann N."/>
            <person name="Chica C."/>
            <person name="Szarzynska B."/>
            <person name="Zytnicki M."/>
            <person name="Albani M.C."/>
            <person name="Kiefer C."/>
            <person name="Bergonzi S."/>
            <person name="Castaings L."/>
            <person name="Mateos J.L."/>
            <person name="Berns M.C."/>
            <person name="Bujdoso N."/>
            <person name="Piofczyk T."/>
            <person name="de Lorenzo L."/>
            <person name="Barrero-Sicilia C."/>
            <person name="Mateos I."/>
            <person name="Piednoel M."/>
            <person name="Hagmann J."/>
            <person name="Chen-Min-Tao R."/>
            <person name="Iglesias-Fernandez R."/>
            <person name="Schuster S.C."/>
            <person name="Alonso-Blanco C."/>
            <person name="Roudier F."/>
            <person name="Carbonero P."/>
            <person name="Paz-Ares J."/>
            <person name="Davis S.J."/>
            <person name="Pecinka A."/>
            <person name="Quesneville H."/>
            <person name="Colot V."/>
            <person name="Lysak M.A."/>
            <person name="Weigel D."/>
            <person name="Coupland G."/>
            <person name="Schneeberger K."/>
        </authorList>
    </citation>
    <scope>NUCLEOTIDE SEQUENCE [LARGE SCALE GENOMIC DNA]</scope>
    <source>
        <strain evidence="10">cv. Pajares</strain>
    </source>
</reference>
<dbReference type="EMBL" id="CM002874">
    <property type="protein sequence ID" value="KFK33277.1"/>
    <property type="molecule type" value="Genomic_DNA"/>
</dbReference>
<gene>
    <name evidence="9" type="ordered locus">AALP_Aa6g354100</name>
</gene>
<dbReference type="GO" id="GO:0005634">
    <property type="term" value="C:nucleus"/>
    <property type="evidence" value="ECO:0007669"/>
    <property type="project" value="EnsemblPlants"/>
</dbReference>
<evidence type="ECO:0000313" key="9">
    <source>
        <dbReference type="EMBL" id="KFK33277.1"/>
    </source>
</evidence>
<dbReference type="Proteomes" id="UP000029120">
    <property type="component" value="Chromosome 6"/>
</dbReference>
<protein>
    <submittedName>
        <fullName evidence="9">Uncharacterized protein</fullName>
    </submittedName>
</protein>
<dbReference type="PANTHER" id="PTHR45650:SF16">
    <property type="entry name" value="OS02G0732800 PROTEIN"/>
    <property type="match status" value="1"/>
</dbReference>
<evidence type="ECO:0000256" key="1">
    <source>
        <dbReference type="ARBA" id="ARBA00004613"/>
    </source>
</evidence>
<dbReference type="InterPro" id="IPR036514">
    <property type="entry name" value="SGNH_hydro_sf"/>
</dbReference>
<dbReference type="GO" id="GO:0005576">
    <property type="term" value="C:extracellular region"/>
    <property type="evidence" value="ECO:0007669"/>
    <property type="project" value="UniProtKB-SubCell"/>
</dbReference>
<dbReference type="CDD" id="cd01837">
    <property type="entry name" value="SGNH_plant_lipase_like"/>
    <property type="match status" value="1"/>
</dbReference>
<keyword evidence="3" id="KW-0964">Secreted</keyword>
<dbReference type="GO" id="GO:0016788">
    <property type="term" value="F:hydrolase activity, acting on ester bonds"/>
    <property type="evidence" value="ECO:0007669"/>
    <property type="project" value="InterPro"/>
</dbReference>
<evidence type="ECO:0000256" key="7">
    <source>
        <dbReference type="ARBA" id="ARBA00023098"/>
    </source>
</evidence>
<keyword evidence="5" id="KW-0378">Hydrolase</keyword>
<evidence type="ECO:0000256" key="5">
    <source>
        <dbReference type="ARBA" id="ARBA00022801"/>
    </source>
</evidence>
<sequence length="380" mass="41954">MIILRLALAAVLISGYVAAQSASKSSLVTYIFGDSLTEVGNNNYLQYSLARSDFPWYGIDFSGGKATGRFTNGRTIGDIISTKLGIASPPPYLSLSQNDDAYLSGINYASGGAGILNETGLYFIQRLTFDDQINCFKKTKQVIRAKIGDGAANKHVNDAMYFIGLGSNDYVNNFLQPFMADGQQYTHDDFVELLTSTLHNQLTKISEKNRFDYTLAISRRSCFEFKMLYKLGARMVIFHGLGPLGCIPSQRVKSKTGMCLKRVNEWVMEFNSKTTKLLDDLNKRLPGATFSFADTYPAVLDLIDNPTHYGFKIANTSCCNVDTSVGGLCLPRAKMCKSRKDFVFWDAFHPSDSANQILADQLFSSLFSSSPSPAPKSPLE</sequence>